<proteinExistence type="predicted"/>
<name>A0ABS5S6N5_9FLAO</name>
<dbReference type="PROSITE" id="PS51257">
    <property type="entry name" value="PROKAR_LIPOPROTEIN"/>
    <property type="match status" value="1"/>
</dbReference>
<dbReference type="RefSeq" id="WP_214113976.1">
    <property type="nucleotide sequence ID" value="NZ_JAHCTB010000005.1"/>
</dbReference>
<evidence type="ECO:0000313" key="2">
    <source>
        <dbReference type="Proteomes" id="UP001297092"/>
    </source>
</evidence>
<protein>
    <submittedName>
        <fullName evidence="1">Uncharacterized protein</fullName>
    </submittedName>
</protein>
<comment type="caution">
    <text evidence="1">The sequence shown here is derived from an EMBL/GenBank/DDBJ whole genome shotgun (WGS) entry which is preliminary data.</text>
</comment>
<evidence type="ECO:0000313" key="1">
    <source>
        <dbReference type="EMBL" id="MBT0608857.1"/>
    </source>
</evidence>
<organism evidence="1 2">
    <name type="scientific">Aequorivita echinoideorum</name>
    <dbReference type="NCBI Taxonomy" id="1549647"/>
    <lineage>
        <taxon>Bacteria</taxon>
        <taxon>Pseudomonadati</taxon>
        <taxon>Bacteroidota</taxon>
        <taxon>Flavobacteriia</taxon>
        <taxon>Flavobacteriales</taxon>
        <taxon>Flavobacteriaceae</taxon>
        <taxon>Aequorivita</taxon>
    </lineage>
</organism>
<dbReference type="Proteomes" id="UP001297092">
    <property type="component" value="Unassembled WGS sequence"/>
</dbReference>
<accession>A0ABS5S6N5</accession>
<keyword evidence="2" id="KW-1185">Reference proteome</keyword>
<dbReference type="EMBL" id="JAHCTB010000005">
    <property type="protein sequence ID" value="MBT0608857.1"/>
    <property type="molecule type" value="Genomic_DNA"/>
</dbReference>
<gene>
    <name evidence="1" type="ORF">KIV10_11750</name>
</gene>
<sequence>MKIFLSYFFTFLTFFYTFISCAPEKENSLENIKDYSVEASHLDYNQESKNNDYTLLAEEYIASIDILQSHFNDPNNSLPEEFDQAAVDYFTVLLGYGQGELSSEFVNNVIEKMGIVNEQGVRAVLDDYDLEEFTVTSIETIATGQPIKRSI</sequence>
<reference evidence="1 2" key="1">
    <citation type="submission" date="2021-05" db="EMBL/GenBank/DDBJ databases">
        <title>Aequorivita echinoideorum JCM 30378 genome.</title>
        <authorList>
            <person name="Zhang H."/>
            <person name="Li C."/>
        </authorList>
    </citation>
    <scope>NUCLEOTIDE SEQUENCE [LARGE SCALE GENOMIC DNA]</scope>
    <source>
        <strain evidence="1 2">JCM30378</strain>
    </source>
</reference>